<dbReference type="SUPFAM" id="SSF101690">
    <property type="entry name" value="PAZ domain"/>
    <property type="match status" value="1"/>
</dbReference>
<keyword evidence="2" id="KW-1185">Reference proteome</keyword>
<dbReference type="InterPro" id="IPR036085">
    <property type="entry name" value="PAZ_dom_sf"/>
</dbReference>
<dbReference type="EMBL" id="MU005572">
    <property type="protein sequence ID" value="KAF2689265.1"/>
    <property type="molecule type" value="Genomic_DNA"/>
</dbReference>
<accession>A0A6G1JGG2</accession>
<reference evidence="1" key="1">
    <citation type="journal article" date="2020" name="Stud. Mycol.">
        <title>101 Dothideomycetes genomes: a test case for predicting lifestyles and emergence of pathogens.</title>
        <authorList>
            <person name="Haridas S."/>
            <person name="Albert R."/>
            <person name="Binder M."/>
            <person name="Bloem J."/>
            <person name="Labutti K."/>
            <person name="Salamov A."/>
            <person name="Andreopoulos B."/>
            <person name="Baker S."/>
            <person name="Barry K."/>
            <person name="Bills G."/>
            <person name="Bluhm B."/>
            <person name="Cannon C."/>
            <person name="Castanera R."/>
            <person name="Culley D."/>
            <person name="Daum C."/>
            <person name="Ezra D."/>
            <person name="Gonzalez J."/>
            <person name="Henrissat B."/>
            <person name="Kuo A."/>
            <person name="Liang C."/>
            <person name="Lipzen A."/>
            <person name="Lutzoni F."/>
            <person name="Magnuson J."/>
            <person name="Mondo S."/>
            <person name="Nolan M."/>
            <person name="Ohm R."/>
            <person name="Pangilinan J."/>
            <person name="Park H.-J."/>
            <person name="Ramirez L."/>
            <person name="Alfaro M."/>
            <person name="Sun H."/>
            <person name="Tritt A."/>
            <person name="Yoshinaga Y."/>
            <person name="Zwiers L.-H."/>
            <person name="Turgeon B."/>
            <person name="Goodwin S."/>
            <person name="Spatafora J."/>
            <person name="Crous P."/>
            <person name="Grigoriev I."/>
        </authorList>
    </citation>
    <scope>NUCLEOTIDE SEQUENCE</scope>
    <source>
        <strain evidence="1">CBS 122367</strain>
    </source>
</reference>
<gene>
    <name evidence="1" type="ORF">K458DRAFT_383923</name>
</gene>
<dbReference type="OrthoDB" id="10252740at2759"/>
<dbReference type="Proteomes" id="UP000799291">
    <property type="component" value="Unassembled WGS sequence"/>
</dbReference>
<sequence length="373" mass="43011">MAALIRIRAQRECGRTYLEIYKPRSLCSTRGYFYTIEVEKSQILLGQNSCTSAFYSPILVSEFLLDDFTIPDSESRKDALRGVHVFINNRTQSGTETITGIGRPYFQQNSKEEGKNGVKHYPKDYRRSMKHANLPKISLGTHQYPDWFDPEELRISPYQIYRRPVPNHQTSNMLDAACWRTDDNKFPIELEGLLQWGIRASGRLIQHSRCPAIQICPRLIPIPSSLSQDPGILYKSGPQTLIKLGWDWADDKFLESRPNDQIKLYIMLDERIINGDTPNKYESHSAMENARKRGSYFVLLILKQKNAECYSIFTDLADSTYGMHSLTITEKANHKRGRLALASHLDPQHLLHLRPRHLRLILCKPRILPRASL</sequence>
<evidence type="ECO:0000313" key="1">
    <source>
        <dbReference type="EMBL" id="KAF2689265.1"/>
    </source>
</evidence>
<evidence type="ECO:0000313" key="2">
    <source>
        <dbReference type="Proteomes" id="UP000799291"/>
    </source>
</evidence>
<dbReference type="AlphaFoldDB" id="A0A6G1JGG2"/>
<proteinExistence type="predicted"/>
<name>A0A6G1JGG2_9PLEO</name>
<dbReference type="PANTHER" id="PTHR22891">
    <property type="entry name" value="EUKARYOTIC TRANSLATION INITIATION FACTOR 2C"/>
    <property type="match status" value="1"/>
</dbReference>
<protein>
    <submittedName>
        <fullName evidence="1">Uncharacterized protein</fullName>
    </submittedName>
</protein>
<organism evidence="1 2">
    <name type="scientific">Lentithecium fluviatile CBS 122367</name>
    <dbReference type="NCBI Taxonomy" id="1168545"/>
    <lineage>
        <taxon>Eukaryota</taxon>
        <taxon>Fungi</taxon>
        <taxon>Dikarya</taxon>
        <taxon>Ascomycota</taxon>
        <taxon>Pezizomycotina</taxon>
        <taxon>Dothideomycetes</taxon>
        <taxon>Pleosporomycetidae</taxon>
        <taxon>Pleosporales</taxon>
        <taxon>Massarineae</taxon>
        <taxon>Lentitheciaceae</taxon>
        <taxon>Lentithecium</taxon>
    </lineage>
</organism>